<protein>
    <recommendedName>
        <fullName evidence="2">RES domain-containing protein</fullName>
    </recommendedName>
</protein>
<comment type="caution">
    <text evidence="1">The sequence shown here is derived from an EMBL/GenBank/DDBJ whole genome shotgun (WGS) entry which is preliminary data.</text>
</comment>
<organism evidence="1">
    <name type="scientific">Proteus mirabilis</name>
    <dbReference type="NCBI Taxonomy" id="584"/>
    <lineage>
        <taxon>Bacteria</taxon>
        <taxon>Pseudomonadati</taxon>
        <taxon>Pseudomonadota</taxon>
        <taxon>Gammaproteobacteria</taxon>
        <taxon>Enterobacterales</taxon>
        <taxon>Morganellaceae</taxon>
        <taxon>Proteus</taxon>
    </lineage>
</organism>
<evidence type="ECO:0000313" key="1">
    <source>
        <dbReference type="EMBL" id="MEY2343949.1"/>
    </source>
</evidence>
<sequence>MGRYNDPTGITGICYTADYAVVAIAESLGRHYQHNKAFILGLSDLKKLRYTHLQLHVNKTY</sequence>
<gene>
    <name evidence="1" type="ORF">I3679_006170</name>
</gene>
<accession>A0ABD5LZ72</accession>
<name>A0ABD5LZ72_PROMI</name>
<evidence type="ECO:0008006" key="2">
    <source>
        <dbReference type="Google" id="ProtNLM"/>
    </source>
</evidence>
<proteinExistence type="predicted"/>
<dbReference type="AlphaFoldDB" id="A0ABD5LZ72"/>
<dbReference type="EMBL" id="JADQCH020000001">
    <property type="protein sequence ID" value="MEY2343949.1"/>
    <property type="molecule type" value="Genomic_DNA"/>
</dbReference>
<reference evidence="1" key="1">
    <citation type="submission" date="2021-05" db="EMBL/GenBank/DDBJ databases">
        <title>First report of NDM-5 and VEB-6 producing Proteus mirabilis isolated from blood of a sepsis patient in Kolkata, India.</title>
        <authorList>
            <person name="Halder G."/>
            <person name="Chaudhuri B."/>
            <person name="Dutta S."/>
        </authorList>
    </citation>
    <scope>NUCLEOTIDE SEQUENCE [LARGE SCALE GENOMIC DNA]</scope>
    <source>
        <strain evidence="1">7049</strain>
    </source>
</reference>